<evidence type="ECO:0000313" key="3">
    <source>
        <dbReference type="Proteomes" id="UP000663207"/>
    </source>
</evidence>
<keyword evidence="3" id="KW-1185">Reference proteome</keyword>
<dbReference type="Proteomes" id="UP000663207">
    <property type="component" value="Chromosome"/>
</dbReference>
<sequence length="380" mass="43711">MAISVAGGIRPGQVIAIERRLYQQLIVGKLKNQPVLDEVDVELEAAAHKLEIERAAVFERLQKQLQAREVFDAVSAQLIDTVARDIELNLAEPKRLLPKIGLSENQLSLLEMLHLANPEFNRMRLLISDLHFLVRDLTNMVNSPAFRLRHPQRADVRVVDIKLVMNFIGLENLRTLIPYYCLRNWLPSGHTSLLWTNRKLWRYCIMTARAAQALGKLHERNEALLYGTSMMSQLGTCAVLGCCAAAFEKLWGTWLREASASRDKEVYDAVMATELPPDLLLNQVLEYAGHFNWMLPELCKFSDSPMVNLLRELDQQPSFAELSLDAKLLAKASCFIRVMLLEEARMLDPQERRLMYDYYELTEQEVLRLKAQNYRKIDLF</sequence>
<accession>A0ABX7QYM1</accession>
<dbReference type="RefSeq" id="WP_207379982.1">
    <property type="nucleotide sequence ID" value="NZ_CP071502.1"/>
</dbReference>
<dbReference type="Gene3D" id="1.10.3210.10">
    <property type="entry name" value="Hypothetical protein af1432"/>
    <property type="match status" value="1"/>
</dbReference>
<organism evidence="2 3">
    <name type="scientific">Shewanella sedimentimangrovi</name>
    <dbReference type="NCBI Taxonomy" id="2814293"/>
    <lineage>
        <taxon>Bacteria</taxon>
        <taxon>Pseudomonadati</taxon>
        <taxon>Pseudomonadota</taxon>
        <taxon>Gammaproteobacteria</taxon>
        <taxon>Alteromonadales</taxon>
        <taxon>Shewanellaceae</taxon>
        <taxon>Shewanella</taxon>
    </lineage>
</organism>
<evidence type="ECO:0000313" key="2">
    <source>
        <dbReference type="EMBL" id="QSX36633.1"/>
    </source>
</evidence>
<feature type="domain" description="HDOD" evidence="1">
    <location>
        <begin position="105"/>
        <end position="252"/>
    </location>
</feature>
<evidence type="ECO:0000259" key="1">
    <source>
        <dbReference type="Pfam" id="PF08668"/>
    </source>
</evidence>
<dbReference type="EMBL" id="CP071502">
    <property type="protein sequence ID" value="QSX36633.1"/>
    <property type="molecule type" value="Genomic_DNA"/>
</dbReference>
<gene>
    <name evidence="2" type="ORF">JYB85_15300</name>
</gene>
<dbReference type="SUPFAM" id="SSF109604">
    <property type="entry name" value="HD-domain/PDEase-like"/>
    <property type="match status" value="1"/>
</dbReference>
<reference evidence="2 3" key="1">
    <citation type="submission" date="2021-03" db="EMBL/GenBank/DDBJ databases">
        <title>Novel species identification of genus Shewanella.</title>
        <authorList>
            <person name="Liu G."/>
            <person name="Zhang Q."/>
        </authorList>
    </citation>
    <scope>NUCLEOTIDE SEQUENCE [LARGE SCALE GENOMIC DNA]</scope>
    <source>
        <strain evidence="2 3">FJAT-52962</strain>
    </source>
</reference>
<dbReference type="InterPro" id="IPR013976">
    <property type="entry name" value="HDOD"/>
</dbReference>
<dbReference type="Pfam" id="PF08668">
    <property type="entry name" value="HDOD"/>
    <property type="match status" value="1"/>
</dbReference>
<name>A0ABX7QYM1_9GAMM</name>
<protein>
    <submittedName>
        <fullName evidence="2">HDOD domain-containing protein</fullName>
    </submittedName>
</protein>
<proteinExistence type="predicted"/>